<feature type="region of interest" description="Disordered" evidence="1">
    <location>
        <begin position="50"/>
        <end position="71"/>
    </location>
</feature>
<dbReference type="EMBL" id="CAKXAJ010025744">
    <property type="protein sequence ID" value="CAH2243397.1"/>
    <property type="molecule type" value="Genomic_DNA"/>
</dbReference>
<sequence>MERAGWQCLYVIRNEKIRRRTRVADIVQRVANVRWQWAEHIARRADRRWGPDVLESPPRSVKRSVGRAPTR</sequence>
<name>A0A8S4S0Q6_9NEOP</name>
<gene>
    <name evidence="2" type="primary">jg5202</name>
    <name evidence="2" type="ORF">PAEG_LOCUS19546</name>
</gene>
<dbReference type="AlphaFoldDB" id="A0A8S4S0Q6"/>
<dbReference type="OrthoDB" id="407509at2759"/>
<dbReference type="Proteomes" id="UP000838756">
    <property type="component" value="Unassembled WGS sequence"/>
</dbReference>
<reference evidence="2" key="1">
    <citation type="submission" date="2022-03" db="EMBL/GenBank/DDBJ databases">
        <authorList>
            <person name="Lindestad O."/>
        </authorList>
    </citation>
    <scope>NUCLEOTIDE SEQUENCE</scope>
</reference>
<organism evidence="2 3">
    <name type="scientific">Pararge aegeria aegeria</name>
    <dbReference type="NCBI Taxonomy" id="348720"/>
    <lineage>
        <taxon>Eukaryota</taxon>
        <taxon>Metazoa</taxon>
        <taxon>Ecdysozoa</taxon>
        <taxon>Arthropoda</taxon>
        <taxon>Hexapoda</taxon>
        <taxon>Insecta</taxon>
        <taxon>Pterygota</taxon>
        <taxon>Neoptera</taxon>
        <taxon>Endopterygota</taxon>
        <taxon>Lepidoptera</taxon>
        <taxon>Glossata</taxon>
        <taxon>Ditrysia</taxon>
        <taxon>Papilionoidea</taxon>
        <taxon>Nymphalidae</taxon>
        <taxon>Satyrinae</taxon>
        <taxon>Satyrini</taxon>
        <taxon>Parargina</taxon>
        <taxon>Pararge</taxon>
    </lineage>
</organism>
<evidence type="ECO:0000313" key="3">
    <source>
        <dbReference type="Proteomes" id="UP000838756"/>
    </source>
</evidence>
<keyword evidence="3" id="KW-1185">Reference proteome</keyword>
<feature type="compositionally biased region" description="Basic residues" evidence="1">
    <location>
        <begin position="60"/>
        <end position="71"/>
    </location>
</feature>
<evidence type="ECO:0000313" key="2">
    <source>
        <dbReference type="EMBL" id="CAH2243397.1"/>
    </source>
</evidence>
<accession>A0A8S4S0Q6</accession>
<proteinExistence type="predicted"/>
<comment type="caution">
    <text evidence="2">The sequence shown here is derived from an EMBL/GenBank/DDBJ whole genome shotgun (WGS) entry which is preliminary data.</text>
</comment>
<evidence type="ECO:0000256" key="1">
    <source>
        <dbReference type="SAM" id="MobiDB-lite"/>
    </source>
</evidence>
<protein>
    <submittedName>
        <fullName evidence="2">Jg5202 protein</fullName>
    </submittedName>
</protein>